<organism evidence="3 4">
    <name type="scientific">Helicobacter valdiviensis</name>
    <dbReference type="NCBI Taxonomy" id="1458358"/>
    <lineage>
        <taxon>Bacteria</taxon>
        <taxon>Pseudomonadati</taxon>
        <taxon>Campylobacterota</taxon>
        <taxon>Epsilonproteobacteria</taxon>
        <taxon>Campylobacterales</taxon>
        <taxon>Helicobacteraceae</taxon>
        <taxon>Helicobacter</taxon>
    </lineage>
</organism>
<name>A0A2W6MWU2_9HELI</name>
<accession>A0A2W6MWU2</accession>
<evidence type="ECO:0000313" key="4">
    <source>
        <dbReference type="Proteomes" id="UP000249746"/>
    </source>
</evidence>
<dbReference type="EMBL" id="NBIU01000002">
    <property type="protein sequence ID" value="PZT48877.1"/>
    <property type="molecule type" value="Genomic_DNA"/>
</dbReference>
<keyword evidence="2 3" id="KW-0808">Transferase</keyword>
<dbReference type="Pfam" id="PF03602">
    <property type="entry name" value="Cons_hypoth95"/>
    <property type="match status" value="1"/>
</dbReference>
<dbReference type="PANTHER" id="PTHR43542:SF1">
    <property type="entry name" value="METHYLTRANSFERASE"/>
    <property type="match status" value="1"/>
</dbReference>
<dbReference type="Proteomes" id="UP000249746">
    <property type="component" value="Unassembled WGS sequence"/>
</dbReference>
<keyword evidence="4" id="KW-1185">Reference proteome</keyword>
<dbReference type="GO" id="GO:0008168">
    <property type="term" value="F:methyltransferase activity"/>
    <property type="evidence" value="ECO:0007669"/>
    <property type="project" value="UniProtKB-KW"/>
</dbReference>
<dbReference type="Gene3D" id="3.40.50.150">
    <property type="entry name" value="Vaccinia Virus protein VP39"/>
    <property type="match status" value="1"/>
</dbReference>
<evidence type="ECO:0000313" key="3">
    <source>
        <dbReference type="EMBL" id="PZT48877.1"/>
    </source>
</evidence>
<gene>
    <name evidence="3" type="ORF">B6S12_00855</name>
</gene>
<dbReference type="PIRSF" id="PIRSF004553">
    <property type="entry name" value="CHP00095"/>
    <property type="match status" value="1"/>
</dbReference>
<protein>
    <submittedName>
        <fullName evidence="3">16S rRNA (Guanine(966)-N(2))-methyltransferase RsmD</fullName>
    </submittedName>
</protein>
<dbReference type="InterPro" id="IPR029063">
    <property type="entry name" value="SAM-dependent_MTases_sf"/>
</dbReference>
<proteinExistence type="predicted"/>
<reference evidence="3 4" key="1">
    <citation type="submission" date="2017-03" db="EMBL/GenBank/DDBJ databases">
        <title>Genomic and clinical evidence uncovers the enterohepatic species Helicobacter valdiviensis as a potential human intestinal pathogen.</title>
        <authorList>
            <person name="Fresia P."/>
            <person name="Jara R."/>
            <person name="Sierra R."/>
            <person name="Ferres I."/>
            <person name="Greif G."/>
            <person name="Iraola G."/>
            <person name="Collado L."/>
        </authorList>
    </citation>
    <scope>NUCLEOTIDE SEQUENCE [LARGE SCALE GENOMIC DNA]</scope>
    <source>
        <strain evidence="3 4">WBE14</strain>
    </source>
</reference>
<dbReference type="NCBIfam" id="TIGR00095">
    <property type="entry name" value="16S rRNA (guanine(966)-N(2))-methyltransferase RsmD"/>
    <property type="match status" value="1"/>
</dbReference>
<dbReference type="AlphaFoldDB" id="A0A2W6MWU2"/>
<comment type="caution">
    <text evidence="3">The sequence shown here is derived from an EMBL/GenBank/DDBJ whole genome shotgun (WGS) entry which is preliminary data.</text>
</comment>
<keyword evidence="1 3" id="KW-0489">Methyltransferase</keyword>
<dbReference type="PANTHER" id="PTHR43542">
    <property type="entry name" value="METHYLTRANSFERASE"/>
    <property type="match status" value="1"/>
</dbReference>
<dbReference type="SUPFAM" id="SSF53335">
    <property type="entry name" value="S-adenosyl-L-methionine-dependent methyltransferases"/>
    <property type="match status" value="1"/>
</dbReference>
<sequence>MDIKMDKKPSLKIISGKFKGRSLKMAPINITRSSKSILKESLFNTLASEIVDINFVEFFAGSGSIGIEALSRGAKYCIFFEKHKESCKILEENLESLCQKNEYKIVFGDTFSFYSNALKELQGDTIGYFDPPFDIRQNMQDIYEKCFDVIKNLDTKIFKIIILEHISSLNLPKEIGSFTHFKTKKFGKSSLSYFLA</sequence>
<evidence type="ECO:0000256" key="2">
    <source>
        <dbReference type="ARBA" id="ARBA00022679"/>
    </source>
</evidence>
<dbReference type="GO" id="GO:0031167">
    <property type="term" value="P:rRNA methylation"/>
    <property type="evidence" value="ECO:0007669"/>
    <property type="project" value="InterPro"/>
</dbReference>
<dbReference type="InterPro" id="IPR004398">
    <property type="entry name" value="RNA_MeTrfase_RsmD"/>
</dbReference>
<evidence type="ECO:0000256" key="1">
    <source>
        <dbReference type="ARBA" id="ARBA00022603"/>
    </source>
</evidence>